<evidence type="ECO:0000313" key="2">
    <source>
        <dbReference type="EMBL" id="MDT0306486.1"/>
    </source>
</evidence>
<reference evidence="3" key="1">
    <citation type="submission" date="2023-07" db="EMBL/GenBank/DDBJ databases">
        <title>30 novel species of actinomycetes from the DSMZ collection.</title>
        <authorList>
            <person name="Nouioui I."/>
        </authorList>
    </citation>
    <scope>NUCLEOTIDE SEQUENCE [LARGE SCALE GENOMIC DNA]</scope>
    <source>
        <strain evidence="3">DSM 44917</strain>
    </source>
</reference>
<protein>
    <submittedName>
        <fullName evidence="2">Lipocalin-like domain-containing protein</fullName>
    </submittedName>
</protein>
<dbReference type="Pfam" id="PF13924">
    <property type="entry name" value="Lipocalin_5"/>
    <property type="match status" value="1"/>
</dbReference>
<dbReference type="Proteomes" id="UP001183388">
    <property type="component" value="Unassembled WGS sequence"/>
</dbReference>
<gene>
    <name evidence="2" type="ORF">RM780_05870</name>
</gene>
<evidence type="ECO:0000259" key="1">
    <source>
        <dbReference type="Pfam" id="PF13924"/>
    </source>
</evidence>
<sequence length="144" mass="16068">MTLRPEALIGAWELRSLHDLDDGGRPVEGPLGRSPRGQLLYTADGRVSVHMMRAPEERDGSADQARYMGYGGTWSLTDGQLVHRTTVTPVDHWIDRDHPREAELEGDRLTLRGDAVVDGRLRHRVLVWQRAQPGAGAATRQDAR</sequence>
<evidence type="ECO:0000313" key="3">
    <source>
        <dbReference type="Proteomes" id="UP001183388"/>
    </source>
</evidence>
<comment type="caution">
    <text evidence="2">The sequence shown here is derived from an EMBL/GenBank/DDBJ whole genome shotgun (WGS) entry which is preliminary data.</text>
</comment>
<accession>A0ABU2L4J9</accession>
<dbReference type="RefSeq" id="WP_311629415.1">
    <property type="nucleotide sequence ID" value="NZ_JAVREN010000006.1"/>
</dbReference>
<dbReference type="EMBL" id="JAVREN010000006">
    <property type="protein sequence ID" value="MDT0306486.1"/>
    <property type="molecule type" value="Genomic_DNA"/>
</dbReference>
<name>A0ABU2L4J9_9ACTN</name>
<organism evidence="2 3">
    <name type="scientific">Streptomyces boetiae</name>
    <dbReference type="NCBI Taxonomy" id="3075541"/>
    <lineage>
        <taxon>Bacteria</taxon>
        <taxon>Bacillati</taxon>
        <taxon>Actinomycetota</taxon>
        <taxon>Actinomycetes</taxon>
        <taxon>Kitasatosporales</taxon>
        <taxon>Streptomycetaceae</taxon>
        <taxon>Streptomyces</taxon>
    </lineage>
</organism>
<feature type="domain" description="Lipocalin-like" evidence="1">
    <location>
        <begin position="9"/>
        <end position="131"/>
    </location>
</feature>
<keyword evidence="3" id="KW-1185">Reference proteome</keyword>
<dbReference type="InterPro" id="IPR024311">
    <property type="entry name" value="Lipocalin-like"/>
</dbReference>
<proteinExistence type="predicted"/>